<dbReference type="Pfam" id="PF13302">
    <property type="entry name" value="Acetyltransf_3"/>
    <property type="match status" value="1"/>
</dbReference>
<dbReference type="SUPFAM" id="SSF55729">
    <property type="entry name" value="Acyl-CoA N-acyltransferases (Nat)"/>
    <property type="match status" value="1"/>
</dbReference>
<dbReference type="PROSITE" id="PS51186">
    <property type="entry name" value="GNAT"/>
    <property type="match status" value="1"/>
</dbReference>
<evidence type="ECO:0000259" key="1">
    <source>
        <dbReference type="PROSITE" id="PS51186"/>
    </source>
</evidence>
<protein>
    <submittedName>
        <fullName evidence="2">N-acetyltransferase</fullName>
    </submittedName>
</protein>
<dbReference type="PANTHER" id="PTHR43792">
    <property type="entry name" value="GNAT FAMILY, PUTATIVE (AFU_ORTHOLOGUE AFUA_3G00765)-RELATED-RELATED"/>
    <property type="match status" value="1"/>
</dbReference>
<gene>
    <name evidence="2" type="ORF">B7G68_20120</name>
</gene>
<dbReference type="InterPro" id="IPR000182">
    <property type="entry name" value="GNAT_dom"/>
</dbReference>
<accession>A0ABN5IYL3</accession>
<keyword evidence="3" id="KW-1185">Reference proteome</keyword>
<dbReference type="Gene3D" id="3.40.630.30">
    <property type="match status" value="1"/>
</dbReference>
<organism evidence="2 3">
    <name type="scientific">Caulobacter segnis</name>
    <dbReference type="NCBI Taxonomy" id="88688"/>
    <lineage>
        <taxon>Bacteria</taxon>
        <taxon>Pseudomonadati</taxon>
        <taxon>Pseudomonadota</taxon>
        <taxon>Alphaproteobacteria</taxon>
        <taxon>Caulobacterales</taxon>
        <taxon>Caulobacteraceae</taxon>
        <taxon>Caulobacter</taxon>
    </lineage>
</organism>
<proteinExistence type="predicted"/>
<evidence type="ECO:0000313" key="3">
    <source>
        <dbReference type="Proteomes" id="UP000240527"/>
    </source>
</evidence>
<dbReference type="InterPro" id="IPR051531">
    <property type="entry name" value="N-acetyltransferase"/>
</dbReference>
<feature type="domain" description="N-acetyltransferase" evidence="1">
    <location>
        <begin position="7"/>
        <end position="167"/>
    </location>
</feature>
<dbReference type="EMBL" id="CP027850">
    <property type="protein sequence ID" value="AVQ03946.1"/>
    <property type="molecule type" value="Genomic_DNA"/>
</dbReference>
<dbReference type="RefSeq" id="WP_013081000.1">
    <property type="nucleotide sequence ID" value="NZ_CP027850.1"/>
</dbReference>
<dbReference type="InterPro" id="IPR016181">
    <property type="entry name" value="Acyl_CoA_acyltransferase"/>
</dbReference>
<dbReference type="Proteomes" id="UP000240527">
    <property type="component" value="Chromosome"/>
</dbReference>
<sequence>MIETDRLTLRPAVDADRDAIAAMNAHPRVGEWLGGVRDRVESDAFVDRVMAHEAEHGFGFWVVVERRPEAPVVGMTGVWWTPPEVGLGRIVEIGWRFLPDAWGQGYATEAARAALAYGFQTLRLPEIIAFTARANLASQSVMRRIGMRHDPARDFDHPGLADDHPLRPHVVYVARP</sequence>
<evidence type="ECO:0000313" key="2">
    <source>
        <dbReference type="EMBL" id="AVQ03946.1"/>
    </source>
</evidence>
<dbReference type="PANTHER" id="PTHR43792:SF1">
    <property type="entry name" value="N-ACETYLTRANSFERASE DOMAIN-CONTAINING PROTEIN"/>
    <property type="match status" value="1"/>
</dbReference>
<name>A0ABN5IYL3_9CAUL</name>
<reference evidence="2 3" key="1">
    <citation type="journal article" date="2015" name="Biotechnol. Bioeng.">
        <title>Genome sequence and phenotypic characterization of Caulobacter segnis.</title>
        <authorList>
            <person name="Patel S."/>
            <person name="Fletcher B."/>
            <person name="Scott D.C."/>
            <person name="Ely B."/>
        </authorList>
    </citation>
    <scope>NUCLEOTIDE SEQUENCE [LARGE SCALE GENOMIC DNA]</scope>
    <source>
        <strain evidence="2 3">TK0059</strain>
    </source>
</reference>